<dbReference type="InterPro" id="IPR013320">
    <property type="entry name" value="ConA-like_dom_sf"/>
</dbReference>
<feature type="chain" id="PRO_5012858531" description="Legume lectin domain-containing protein" evidence="4">
    <location>
        <begin position="26"/>
        <end position="351"/>
    </location>
</feature>
<keyword evidence="3" id="KW-0472">Membrane</keyword>
<keyword evidence="2" id="KW-0430">Lectin</keyword>
<dbReference type="InterPro" id="IPR019825">
    <property type="entry name" value="Lectin_legB_Mn/Ca_BS"/>
</dbReference>
<keyword evidence="3" id="KW-1133">Transmembrane helix</keyword>
<dbReference type="PANTHER" id="PTHR32401:SF16">
    <property type="entry name" value="CONCANAVALIN A-LIKE LECTIN FAMILY PROTEIN"/>
    <property type="match status" value="1"/>
</dbReference>
<keyword evidence="4" id="KW-0732">Signal</keyword>
<evidence type="ECO:0000256" key="2">
    <source>
        <dbReference type="ARBA" id="ARBA00022734"/>
    </source>
</evidence>
<sequence length="351" mass="38921">MAAFSTSACFIALNFFIFHLKMLSAYTNSSFSFRSFEKTSNFESAIALYGDANAVNNGSALQLTRSVSSSAGRVMYKKPIKLVEGKPANLVSFSTYFSFLMSPENGDGLAFVLVSDAFNASSFDKSIPFGLSLRPEDNNSEILAVEFDTKRDAKYGDLNGNDSVSVKVKNASSVDIVLNDLRRLSSWIDYEAGSKRLEIRLSLFGDARPIDPLLSYPIDLSKLWNEEEVFIGLSSSNGNSSQACFIYSWSFELRRVPYWMHSEPLDPQALAKNVKPVVIHKRSACVLRVLASMIFGTACGALGASIVLYLWTIFGNRRQVVPEEKCSVHPADFEYKKFKVVVEKAVEDGKQ</sequence>
<dbReference type="STRING" id="3983.A0A2C9VBQ3"/>
<keyword evidence="3" id="KW-0812">Transmembrane</keyword>
<dbReference type="InterPro" id="IPR001220">
    <property type="entry name" value="Legume_lectin_dom"/>
</dbReference>
<protein>
    <recommendedName>
        <fullName evidence="5">Legume lectin domain-containing protein</fullName>
    </recommendedName>
</protein>
<dbReference type="GO" id="GO:0030246">
    <property type="term" value="F:carbohydrate binding"/>
    <property type="evidence" value="ECO:0007669"/>
    <property type="project" value="UniProtKB-KW"/>
</dbReference>
<dbReference type="Gramene" id="Manes.09G100300.1.v8.1">
    <property type="protein sequence ID" value="Manes.09G100300.1.v8.1.CDS.1"/>
    <property type="gene ID" value="Manes.09G100300.v8.1"/>
</dbReference>
<dbReference type="OrthoDB" id="2019747at2759"/>
<dbReference type="SUPFAM" id="SSF49899">
    <property type="entry name" value="Concanavalin A-like lectins/glucanases"/>
    <property type="match status" value="1"/>
</dbReference>
<feature type="domain" description="Legume lectin" evidence="5">
    <location>
        <begin position="29"/>
        <end position="262"/>
    </location>
</feature>
<dbReference type="OMA" id="WKGGEVM"/>
<evidence type="ECO:0000256" key="3">
    <source>
        <dbReference type="SAM" id="Phobius"/>
    </source>
</evidence>
<dbReference type="Proteomes" id="UP000091857">
    <property type="component" value="Chromosome 9"/>
</dbReference>
<feature type="signal peptide" evidence="4">
    <location>
        <begin position="1"/>
        <end position="25"/>
    </location>
</feature>
<dbReference type="Pfam" id="PF00139">
    <property type="entry name" value="Lectin_legB"/>
    <property type="match status" value="1"/>
</dbReference>
<feature type="transmembrane region" description="Helical" evidence="3">
    <location>
        <begin position="289"/>
        <end position="311"/>
    </location>
</feature>
<dbReference type="Gene3D" id="2.60.120.200">
    <property type="match status" value="1"/>
</dbReference>
<evidence type="ECO:0000259" key="5">
    <source>
        <dbReference type="Pfam" id="PF00139"/>
    </source>
</evidence>
<evidence type="ECO:0000256" key="4">
    <source>
        <dbReference type="SAM" id="SignalP"/>
    </source>
</evidence>
<keyword evidence="7" id="KW-1185">Reference proteome</keyword>
<comment type="similarity">
    <text evidence="1">Belongs to the leguminous lectin family.</text>
</comment>
<accession>A0A2C9VBQ3</accession>
<dbReference type="PROSITE" id="PS00307">
    <property type="entry name" value="LECTIN_LEGUME_BETA"/>
    <property type="match status" value="1"/>
</dbReference>
<reference evidence="7" key="1">
    <citation type="journal article" date="2016" name="Nat. Biotechnol.">
        <title>Sequencing wild and cultivated cassava and related species reveals extensive interspecific hybridization and genetic diversity.</title>
        <authorList>
            <person name="Bredeson J.V."/>
            <person name="Lyons J.B."/>
            <person name="Prochnik S.E."/>
            <person name="Wu G.A."/>
            <person name="Ha C.M."/>
            <person name="Edsinger-Gonzales E."/>
            <person name="Grimwood J."/>
            <person name="Schmutz J."/>
            <person name="Rabbi I.Y."/>
            <person name="Egesi C."/>
            <person name="Nauluvula P."/>
            <person name="Lebot V."/>
            <person name="Ndunguru J."/>
            <person name="Mkamilo G."/>
            <person name="Bart R.S."/>
            <person name="Setter T.L."/>
            <person name="Gleadow R.M."/>
            <person name="Kulakow P."/>
            <person name="Ferguson M.E."/>
            <person name="Rounsley S."/>
            <person name="Rokhsar D.S."/>
        </authorList>
    </citation>
    <scope>NUCLEOTIDE SEQUENCE [LARGE SCALE GENOMIC DNA]</scope>
    <source>
        <strain evidence="7">cv. AM560-2</strain>
    </source>
</reference>
<dbReference type="AlphaFoldDB" id="A0A2C9VBQ3"/>
<dbReference type="CDD" id="cd06899">
    <property type="entry name" value="lectin_legume_LecRK_Arcelin_ConA"/>
    <property type="match status" value="1"/>
</dbReference>
<comment type="caution">
    <text evidence="6">The sequence shown here is derived from an EMBL/GenBank/DDBJ whole genome shotgun (WGS) entry which is preliminary data.</text>
</comment>
<dbReference type="EMBL" id="CM004395">
    <property type="protein sequence ID" value="OAY41418.1"/>
    <property type="molecule type" value="Genomic_DNA"/>
</dbReference>
<evidence type="ECO:0000256" key="1">
    <source>
        <dbReference type="ARBA" id="ARBA00007606"/>
    </source>
</evidence>
<evidence type="ECO:0000313" key="7">
    <source>
        <dbReference type="Proteomes" id="UP000091857"/>
    </source>
</evidence>
<gene>
    <name evidence="6" type="ORF">MANES_09G100300v8</name>
</gene>
<dbReference type="InterPro" id="IPR050258">
    <property type="entry name" value="Leguminous_Lectin"/>
</dbReference>
<name>A0A2C9VBQ3_MANES</name>
<evidence type="ECO:0000313" key="6">
    <source>
        <dbReference type="EMBL" id="OAY41418.1"/>
    </source>
</evidence>
<organism evidence="6 7">
    <name type="scientific">Manihot esculenta</name>
    <name type="common">Cassava</name>
    <name type="synonym">Jatropha manihot</name>
    <dbReference type="NCBI Taxonomy" id="3983"/>
    <lineage>
        <taxon>Eukaryota</taxon>
        <taxon>Viridiplantae</taxon>
        <taxon>Streptophyta</taxon>
        <taxon>Embryophyta</taxon>
        <taxon>Tracheophyta</taxon>
        <taxon>Spermatophyta</taxon>
        <taxon>Magnoliopsida</taxon>
        <taxon>eudicotyledons</taxon>
        <taxon>Gunneridae</taxon>
        <taxon>Pentapetalae</taxon>
        <taxon>rosids</taxon>
        <taxon>fabids</taxon>
        <taxon>Malpighiales</taxon>
        <taxon>Euphorbiaceae</taxon>
        <taxon>Crotonoideae</taxon>
        <taxon>Manihoteae</taxon>
        <taxon>Manihot</taxon>
    </lineage>
</organism>
<dbReference type="PANTHER" id="PTHR32401">
    <property type="entry name" value="CONCANAVALIN A-LIKE LECTIN FAMILY PROTEIN"/>
    <property type="match status" value="1"/>
</dbReference>
<proteinExistence type="inferred from homology"/>